<keyword evidence="5" id="KW-1185">Reference proteome</keyword>
<dbReference type="Pfam" id="PF01522">
    <property type="entry name" value="Polysacc_deac_1"/>
    <property type="match status" value="1"/>
</dbReference>
<dbReference type="PANTHER" id="PTHR34216">
    <property type="match status" value="1"/>
</dbReference>
<keyword evidence="2" id="KW-0732">Signal</keyword>
<dbReference type="CDD" id="cd10929">
    <property type="entry name" value="CE4_u5"/>
    <property type="match status" value="1"/>
</dbReference>
<comment type="caution">
    <text evidence="4">The sequence shown here is derived from an EMBL/GenBank/DDBJ whole genome shotgun (WGS) entry which is preliminary data.</text>
</comment>
<dbReference type="Gene3D" id="3.20.20.370">
    <property type="entry name" value="Glycoside hydrolase/deacetylase"/>
    <property type="match status" value="1"/>
</dbReference>
<dbReference type="Proteomes" id="UP001597533">
    <property type="component" value="Unassembled WGS sequence"/>
</dbReference>
<evidence type="ECO:0000259" key="3">
    <source>
        <dbReference type="Pfam" id="PF01522"/>
    </source>
</evidence>
<organism evidence="4 5">
    <name type="scientific">Lacinutrix iliipiscaria</name>
    <dbReference type="NCBI Taxonomy" id="1230532"/>
    <lineage>
        <taxon>Bacteria</taxon>
        <taxon>Pseudomonadati</taxon>
        <taxon>Bacteroidota</taxon>
        <taxon>Flavobacteriia</taxon>
        <taxon>Flavobacteriales</taxon>
        <taxon>Flavobacteriaceae</taxon>
        <taxon>Lacinutrix</taxon>
    </lineage>
</organism>
<evidence type="ECO:0000313" key="5">
    <source>
        <dbReference type="Proteomes" id="UP001597533"/>
    </source>
</evidence>
<evidence type="ECO:0000256" key="1">
    <source>
        <dbReference type="ARBA" id="ARBA00004613"/>
    </source>
</evidence>
<name>A0ABW5WR04_9FLAO</name>
<proteinExistence type="predicted"/>
<protein>
    <submittedName>
        <fullName evidence="4">Polysaccharide deacetylase family protein</fullName>
    </submittedName>
</protein>
<gene>
    <name evidence="4" type="ORF">ACFS5M_07960</name>
</gene>
<accession>A0ABW5WR04</accession>
<feature type="domain" description="NodB homology" evidence="3">
    <location>
        <begin position="39"/>
        <end position="184"/>
    </location>
</feature>
<comment type="subcellular location">
    <subcellularLocation>
        <location evidence="1">Secreted</location>
    </subcellularLocation>
</comment>
<dbReference type="SUPFAM" id="SSF88713">
    <property type="entry name" value="Glycoside hydrolase/deacetylase"/>
    <property type="match status" value="1"/>
</dbReference>
<evidence type="ECO:0000256" key="2">
    <source>
        <dbReference type="ARBA" id="ARBA00022729"/>
    </source>
</evidence>
<dbReference type="InterPro" id="IPR002509">
    <property type="entry name" value="NODB_dom"/>
</dbReference>
<dbReference type="PANTHER" id="PTHR34216:SF3">
    <property type="entry name" value="POLY-BETA-1,6-N-ACETYL-D-GLUCOSAMINE N-DEACETYLASE"/>
    <property type="match status" value="1"/>
</dbReference>
<evidence type="ECO:0000313" key="4">
    <source>
        <dbReference type="EMBL" id="MFD2823600.1"/>
    </source>
</evidence>
<dbReference type="EMBL" id="JBHUOV010000002">
    <property type="protein sequence ID" value="MFD2823600.1"/>
    <property type="molecule type" value="Genomic_DNA"/>
</dbReference>
<sequence>MKATEGNFVISLDFELFWGVFDVRSLESFKQNLKKVYHIVPRLIKLSDAYNIKLTFATVGFLFAKNKNELMEFAPKIKPEYKNPNFNPYRLIDSIGNDEIEDPYHYANSLINLIKQNGNHEIGSHTFCHYYCNETGQTEEQFEADLLASIKISERLGIKIKSFVFPRNQINEKYLSICAKHGVKSFRGTEKHWMYNTKDTQQLESSKHRIYRLLDTYLNISGHNTHDLEVRNGMVNIASSRFLRPYSTKLKFLEHLKISRIKNGMTHAAENNQVYHLWWHPHNFADNTEKNFQELESIFKHYKKLNETHNFKSNTMSGIVDSYTV</sequence>
<dbReference type="RefSeq" id="WP_183487662.1">
    <property type="nucleotide sequence ID" value="NZ_JBHUOV010000002.1"/>
</dbReference>
<dbReference type="InterPro" id="IPR011330">
    <property type="entry name" value="Glyco_hydro/deAcase_b/a-brl"/>
</dbReference>
<dbReference type="InterPro" id="IPR051398">
    <property type="entry name" value="Polysacch_Deacetylase"/>
</dbReference>
<reference evidence="5" key="1">
    <citation type="journal article" date="2019" name="Int. J. Syst. Evol. Microbiol.">
        <title>The Global Catalogue of Microorganisms (GCM) 10K type strain sequencing project: providing services to taxonomists for standard genome sequencing and annotation.</title>
        <authorList>
            <consortium name="The Broad Institute Genomics Platform"/>
            <consortium name="The Broad Institute Genome Sequencing Center for Infectious Disease"/>
            <person name="Wu L."/>
            <person name="Ma J."/>
        </authorList>
    </citation>
    <scope>NUCLEOTIDE SEQUENCE [LARGE SCALE GENOMIC DNA]</scope>
    <source>
        <strain evidence="5">KCTC 32141</strain>
    </source>
</reference>